<sequence length="134" mass="15130">MLTVSELSKTAKTTADAIRHYVRIGLLTPTRDPNNGYKLFSSNDIKKVKFICHAKGLGFSLRDIQTIFDHCDDGQSPCPTVRDIIRQRIDENRDRLAELNTLQQRMDDALNQWKSMPDGGPDGKAICRLIESVV</sequence>
<accession>A0A3B0YYX0</accession>
<dbReference type="GO" id="GO:0003677">
    <property type="term" value="F:DNA binding"/>
    <property type="evidence" value="ECO:0007669"/>
    <property type="project" value="UniProtKB-KW"/>
</dbReference>
<dbReference type="PANTHER" id="PTHR30204:SF94">
    <property type="entry name" value="HEAVY METAL-DEPENDENT TRANSCRIPTIONAL REGULATOR HI_0293-RELATED"/>
    <property type="match status" value="1"/>
</dbReference>
<dbReference type="Pfam" id="PF13411">
    <property type="entry name" value="MerR_1"/>
    <property type="match status" value="1"/>
</dbReference>
<dbReference type="SUPFAM" id="SSF46955">
    <property type="entry name" value="Putative DNA-binding domain"/>
    <property type="match status" value="1"/>
</dbReference>
<dbReference type="GO" id="GO:0003700">
    <property type="term" value="F:DNA-binding transcription factor activity"/>
    <property type="evidence" value="ECO:0007669"/>
    <property type="project" value="InterPro"/>
</dbReference>
<dbReference type="PANTHER" id="PTHR30204">
    <property type="entry name" value="REDOX-CYCLING DRUG-SENSING TRANSCRIPTIONAL ACTIVATOR SOXR"/>
    <property type="match status" value="1"/>
</dbReference>
<dbReference type="PROSITE" id="PS50937">
    <property type="entry name" value="HTH_MERR_2"/>
    <property type="match status" value="1"/>
</dbReference>
<dbReference type="InterPro" id="IPR047057">
    <property type="entry name" value="MerR_fam"/>
</dbReference>
<evidence type="ECO:0000256" key="1">
    <source>
        <dbReference type="ARBA" id="ARBA00023015"/>
    </source>
</evidence>
<dbReference type="SMART" id="SM00422">
    <property type="entry name" value="HTH_MERR"/>
    <property type="match status" value="1"/>
</dbReference>
<keyword evidence="1" id="KW-0805">Transcription regulation</keyword>
<evidence type="ECO:0000256" key="2">
    <source>
        <dbReference type="ARBA" id="ARBA00023125"/>
    </source>
</evidence>
<dbReference type="InterPro" id="IPR009061">
    <property type="entry name" value="DNA-bd_dom_put_sf"/>
</dbReference>
<dbReference type="PRINTS" id="PR00040">
    <property type="entry name" value="HTHMERR"/>
</dbReference>
<evidence type="ECO:0000256" key="3">
    <source>
        <dbReference type="ARBA" id="ARBA00023163"/>
    </source>
</evidence>
<gene>
    <name evidence="5" type="ORF">MNBD_GAMMA18-228</name>
</gene>
<feature type="domain" description="HTH merR-type" evidence="4">
    <location>
        <begin position="1"/>
        <end position="70"/>
    </location>
</feature>
<evidence type="ECO:0000259" key="4">
    <source>
        <dbReference type="PROSITE" id="PS50937"/>
    </source>
</evidence>
<organism evidence="5">
    <name type="scientific">hydrothermal vent metagenome</name>
    <dbReference type="NCBI Taxonomy" id="652676"/>
    <lineage>
        <taxon>unclassified sequences</taxon>
        <taxon>metagenomes</taxon>
        <taxon>ecological metagenomes</taxon>
    </lineage>
</organism>
<proteinExistence type="predicted"/>
<reference evidence="5" key="1">
    <citation type="submission" date="2018-06" db="EMBL/GenBank/DDBJ databases">
        <authorList>
            <person name="Zhirakovskaya E."/>
        </authorList>
    </citation>
    <scope>NUCLEOTIDE SEQUENCE</scope>
</reference>
<dbReference type="AlphaFoldDB" id="A0A3B0YYX0"/>
<dbReference type="Gene3D" id="1.10.1660.10">
    <property type="match status" value="1"/>
</dbReference>
<dbReference type="InterPro" id="IPR000551">
    <property type="entry name" value="MerR-type_HTH_dom"/>
</dbReference>
<dbReference type="EMBL" id="UOFP01000132">
    <property type="protein sequence ID" value="VAW86265.1"/>
    <property type="molecule type" value="Genomic_DNA"/>
</dbReference>
<protein>
    <recommendedName>
        <fullName evidence="4">HTH merR-type domain-containing protein</fullName>
    </recommendedName>
</protein>
<keyword evidence="2" id="KW-0238">DNA-binding</keyword>
<name>A0A3B0YYX0_9ZZZZ</name>
<evidence type="ECO:0000313" key="5">
    <source>
        <dbReference type="EMBL" id="VAW86265.1"/>
    </source>
</evidence>
<keyword evidence="3" id="KW-0804">Transcription</keyword>